<keyword evidence="10" id="KW-0966">Cell projection</keyword>
<gene>
    <name evidence="7" type="primary">flgK</name>
    <name evidence="10" type="ORF">A2161_00605</name>
</gene>
<keyword evidence="10" id="KW-0969">Cilium</keyword>
<evidence type="ECO:0000256" key="2">
    <source>
        <dbReference type="ARBA" id="ARBA00004613"/>
    </source>
</evidence>
<reference evidence="10 11" key="1">
    <citation type="journal article" date="2016" name="Nat. Commun.">
        <title>Thousands of microbial genomes shed light on interconnected biogeochemical processes in an aquifer system.</title>
        <authorList>
            <person name="Anantharaman K."/>
            <person name="Brown C.T."/>
            <person name="Hug L.A."/>
            <person name="Sharon I."/>
            <person name="Castelle C.J."/>
            <person name="Probst A.J."/>
            <person name="Thomas B.C."/>
            <person name="Singh A."/>
            <person name="Wilkins M.J."/>
            <person name="Karaoz U."/>
            <person name="Brodie E.L."/>
            <person name="Williams K.H."/>
            <person name="Hubbard S.S."/>
            <person name="Banfield J.F."/>
        </authorList>
    </citation>
    <scope>NUCLEOTIDE SEQUENCE [LARGE SCALE GENOMIC DNA]</scope>
</reference>
<feature type="domain" description="Flagellar basal body rod protein N-terminal" evidence="8">
    <location>
        <begin position="7"/>
        <end position="36"/>
    </location>
</feature>
<evidence type="ECO:0000256" key="3">
    <source>
        <dbReference type="ARBA" id="ARBA00009677"/>
    </source>
</evidence>
<dbReference type="Pfam" id="PF00460">
    <property type="entry name" value="Flg_bb_rod"/>
    <property type="match status" value="1"/>
</dbReference>
<comment type="subcellular location">
    <subcellularLocation>
        <location evidence="1 7">Bacterial flagellum</location>
    </subcellularLocation>
    <subcellularLocation>
        <location evidence="2 7">Secreted</location>
    </subcellularLocation>
</comment>
<name>A0A1F7RK81_9BACT</name>
<dbReference type="Pfam" id="PF22638">
    <property type="entry name" value="FlgK_D1"/>
    <property type="match status" value="1"/>
</dbReference>
<dbReference type="InterPro" id="IPR001444">
    <property type="entry name" value="Flag_bb_rod_N"/>
</dbReference>
<evidence type="ECO:0000259" key="8">
    <source>
        <dbReference type="Pfam" id="PF00460"/>
    </source>
</evidence>
<dbReference type="GO" id="GO:0005198">
    <property type="term" value="F:structural molecule activity"/>
    <property type="evidence" value="ECO:0007669"/>
    <property type="project" value="UniProtKB-UniRule"/>
</dbReference>
<evidence type="ECO:0000256" key="1">
    <source>
        <dbReference type="ARBA" id="ARBA00004365"/>
    </source>
</evidence>
<dbReference type="GO" id="GO:0044780">
    <property type="term" value="P:bacterial-type flagellum assembly"/>
    <property type="evidence" value="ECO:0007669"/>
    <property type="project" value="InterPro"/>
</dbReference>
<dbReference type="GO" id="GO:0005576">
    <property type="term" value="C:extracellular region"/>
    <property type="evidence" value="ECO:0007669"/>
    <property type="project" value="UniProtKB-SubCell"/>
</dbReference>
<dbReference type="SUPFAM" id="SSF64518">
    <property type="entry name" value="Phase 1 flagellin"/>
    <property type="match status" value="1"/>
</dbReference>
<dbReference type="InterPro" id="IPR002371">
    <property type="entry name" value="FlgK"/>
</dbReference>
<feature type="domain" description="Flagellar hook-associated protein FlgK helical" evidence="9">
    <location>
        <begin position="97"/>
        <end position="327"/>
    </location>
</feature>
<evidence type="ECO:0000256" key="4">
    <source>
        <dbReference type="ARBA" id="ARBA00016244"/>
    </source>
</evidence>
<dbReference type="GO" id="GO:0009424">
    <property type="term" value="C:bacterial-type flagellum hook"/>
    <property type="evidence" value="ECO:0007669"/>
    <property type="project" value="UniProtKB-UniRule"/>
</dbReference>
<dbReference type="NCBIfam" id="TIGR02492">
    <property type="entry name" value="flgK_ends"/>
    <property type="match status" value="1"/>
</dbReference>
<dbReference type="AlphaFoldDB" id="A0A1F7RK81"/>
<organism evidence="10 11">
    <name type="scientific">Candidatus Schekmanbacteria bacterium RBG_13_48_7</name>
    <dbReference type="NCBI Taxonomy" id="1817878"/>
    <lineage>
        <taxon>Bacteria</taxon>
        <taxon>Candidatus Schekmaniibacteriota</taxon>
    </lineage>
</organism>
<dbReference type="PANTHER" id="PTHR30033">
    <property type="entry name" value="FLAGELLAR HOOK-ASSOCIATED PROTEIN 1"/>
    <property type="match status" value="1"/>
</dbReference>
<evidence type="ECO:0000259" key="9">
    <source>
        <dbReference type="Pfam" id="PF22638"/>
    </source>
</evidence>
<feature type="non-terminal residue" evidence="10">
    <location>
        <position position="351"/>
    </location>
</feature>
<accession>A0A1F7RK81</accession>
<comment type="caution">
    <text evidence="10">The sequence shown here is derived from an EMBL/GenBank/DDBJ whole genome shotgun (WGS) entry which is preliminary data.</text>
</comment>
<protein>
    <recommendedName>
        <fullName evidence="4 7">Flagellar hook-associated protein 1</fullName>
        <shortName evidence="7">HAP1</shortName>
    </recommendedName>
</protein>
<evidence type="ECO:0000256" key="7">
    <source>
        <dbReference type="RuleBase" id="RU362065"/>
    </source>
</evidence>
<dbReference type="InterPro" id="IPR053927">
    <property type="entry name" value="FlgK_helical"/>
</dbReference>
<evidence type="ECO:0000256" key="6">
    <source>
        <dbReference type="ARBA" id="ARBA00023143"/>
    </source>
</evidence>
<proteinExistence type="inferred from homology"/>
<keyword evidence="10" id="KW-0282">Flagellum</keyword>
<comment type="similarity">
    <text evidence="3 7">Belongs to the flagella basal body rod proteins family.</text>
</comment>
<evidence type="ECO:0000313" key="10">
    <source>
        <dbReference type="EMBL" id="OGL41976.1"/>
    </source>
</evidence>
<dbReference type="Proteomes" id="UP000179266">
    <property type="component" value="Unassembled WGS sequence"/>
</dbReference>
<dbReference type="PRINTS" id="PR01005">
    <property type="entry name" value="FLGHOOKAP1"/>
</dbReference>
<sequence length="351" mass="39050">MGLIDNLQIGVKSLLAQQRAMEVVGHNIANVNTPGYSKQKSTLISSMPVLYNNLFFGTGVDLENIYQVRDRFIDYSILREKQTKEGYDSSLKLSNIVDGIFVENDENGLNKAISSFFNSFHELSTNPESLTLRNGVITEAQKMVNIFRSRSQQLNDLQKVADSEIDSYANQINTITQQIARLNEKISNSIASNSQPNDLIDKRNILVEQLGELMSINVYETDTRSMTISTKSGKSLVVGSEWFQVKSVRDPSNQNFHELYIYDNNTLRNVTDEITSGKIGGNLEMRDTLIPQYKKGLDDLAYAITTEVNSKHQAGYGLEGSTGNMFFVPPAGVISDGEAARMNVDSSVLSD</sequence>
<evidence type="ECO:0000256" key="5">
    <source>
        <dbReference type="ARBA" id="ARBA00022525"/>
    </source>
</evidence>
<dbReference type="EMBL" id="MGDD01000337">
    <property type="protein sequence ID" value="OGL41976.1"/>
    <property type="molecule type" value="Genomic_DNA"/>
</dbReference>
<keyword evidence="5 7" id="KW-0964">Secreted</keyword>
<keyword evidence="6 7" id="KW-0975">Bacterial flagellum</keyword>
<dbReference type="PANTHER" id="PTHR30033:SF1">
    <property type="entry name" value="FLAGELLAR HOOK-ASSOCIATED PROTEIN 1"/>
    <property type="match status" value="1"/>
</dbReference>
<evidence type="ECO:0000313" key="11">
    <source>
        <dbReference type="Proteomes" id="UP000179266"/>
    </source>
</evidence>